<evidence type="ECO:0000256" key="3">
    <source>
        <dbReference type="ARBA" id="ARBA00023125"/>
    </source>
</evidence>
<dbReference type="Gene3D" id="3.40.50.2300">
    <property type="match status" value="1"/>
</dbReference>
<reference evidence="8 9" key="1">
    <citation type="submission" date="2020-02" db="EMBL/GenBank/DDBJ databases">
        <authorList>
            <person name="Li X.-J."/>
            <person name="Han X.-M."/>
        </authorList>
    </citation>
    <scope>NUCLEOTIDE SEQUENCE [LARGE SCALE GENOMIC DNA]</scope>
    <source>
        <strain evidence="8 9">CCTCC AB 2017055</strain>
    </source>
</reference>
<dbReference type="InterPro" id="IPR039420">
    <property type="entry name" value="WalR-like"/>
</dbReference>
<evidence type="ECO:0000256" key="5">
    <source>
        <dbReference type="PROSITE-ProRule" id="PRU00169"/>
    </source>
</evidence>
<dbReference type="EMBL" id="JAAGOA010000004">
    <property type="protein sequence ID" value="NED99932.1"/>
    <property type="molecule type" value="Genomic_DNA"/>
</dbReference>
<dbReference type="GO" id="GO:0006355">
    <property type="term" value="P:regulation of DNA-templated transcription"/>
    <property type="evidence" value="ECO:0007669"/>
    <property type="project" value="InterPro"/>
</dbReference>
<feature type="domain" description="Response regulatory" evidence="7">
    <location>
        <begin position="25"/>
        <end position="148"/>
    </location>
</feature>
<dbReference type="InterPro" id="IPR000792">
    <property type="entry name" value="Tscrpt_reg_LuxR_C"/>
</dbReference>
<feature type="modified residue" description="4-aspartylphosphate" evidence="5">
    <location>
        <position position="76"/>
    </location>
</feature>
<dbReference type="PROSITE" id="PS50110">
    <property type="entry name" value="RESPONSE_REGULATORY"/>
    <property type="match status" value="1"/>
</dbReference>
<name>A0A6L9S4K2_9ACTN</name>
<evidence type="ECO:0000259" key="6">
    <source>
        <dbReference type="PROSITE" id="PS50043"/>
    </source>
</evidence>
<comment type="caution">
    <text evidence="8">The sequence shown here is derived from an EMBL/GenBank/DDBJ whole genome shotgun (WGS) entry which is preliminary data.</text>
</comment>
<dbReference type="Pfam" id="PF00196">
    <property type="entry name" value="GerE"/>
    <property type="match status" value="1"/>
</dbReference>
<dbReference type="InterPro" id="IPR016032">
    <property type="entry name" value="Sig_transdc_resp-reg_C-effctor"/>
</dbReference>
<feature type="domain" description="HTH luxR-type" evidence="6">
    <location>
        <begin position="169"/>
        <end position="234"/>
    </location>
</feature>
<dbReference type="GO" id="GO:0000160">
    <property type="term" value="P:phosphorelay signal transduction system"/>
    <property type="evidence" value="ECO:0007669"/>
    <property type="project" value="InterPro"/>
</dbReference>
<dbReference type="InterPro" id="IPR011006">
    <property type="entry name" value="CheY-like_superfamily"/>
</dbReference>
<dbReference type="InterPro" id="IPR058245">
    <property type="entry name" value="NreC/VraR/RcsB-like_REC"/>
</dbReference>
<keyword evidence="4" id="KW-0804">Transcription</keyword>
<dbReference type="PRINTS" id="PR00038">
    <property type="entry name" value="HTHLUXR"/>
</dbReference>
<evidence type="ECO:0000256" key="4">
    <source>
        <dbReference type="ARBA" id="ARBA00023163"/>
    </source>
</evidence>
<evidence type="ECO:0000259" key="7">
    <source>
        <dbReference type="PROSITE" id="PS50110"/>
    </source>
</evidence>
<gene>
    <name evidence="8" type="ORF">G1H10_07095</name>
</gene>
<dbReference type="Proteomes" id="UP000475214">
    <property type="component" value="Unassembled WGS sequence"/>
</dbReference>
<accession>A0A6L9S4K2</accession>
<keyword evidence="3" id="KW-0238">DNA-binding</keyword>
<protein>
    <submittedName>
        <fullName evidence="8">Response regulator transcription factor</fullName>
    </submittedName>
</protein>
<dbReference type="CDD" id="cd17535">
    <property type="entry name" value="REC_NarL-like"/>
    <property type="match status" value="1"/>
</dbReference>
<evidence type="ECO:0000256" key="2">
    <source>
        <dbReference type="ARBA" id="ARBA00023015"/>
    </source>
</evidence>
<evidence type="ECO:0000313" key="8">
    <source>
        <dbReference type="EMBL" id="NED99932.1"/>
    </source>
</evidence>
<keyword evidence="1 5" id="KW-0597">Phosphoprotein</keyword>
<dbReference type="AlphaFoldDB" id="A0A6L9S4K2"/>
<dbReference type="GO" id="GO:0003677">
    <property type="term" value="F:DNA binding"/>
    <property type="evidence" value="ECO:0007669"/>
    <property type="project" value="UniProtKB-KW"/>
</dbReference>
<keyword evidence="9" id="KW-1185">Reference proteome</keyword>
<evidence type="ECO:0000256" key="1">
    <source>
        <dbReference type="ARBA" id="ARBA00022553"/>
    </source>
</evidence>
<dbReference type="SMART" id="SM00421">
    <property type="entry name" value="HTH_LUXR"/>
    <property type="match status" value="1"/>
</dbReference>
<proteinExistence type="predicted"/>
<dbReference type="PANTHER" id="PTHR43214:SF24">
    <property type="entry name" value="TRANSCRIPTIONAL REGULATORY PROTEIN NARL-RELATED"/>
    <property type="match status" value="1"/>
</dbReference>
<keyword evidence="2" id="KW-0805">Transcription regulation</keyword>
<dbReference type="Pfam" id="PF00072">
    <property type="entry name" value="Response_reg"/>
    <property type="match status" value="1"/>
</dbReference>
<dbReference type="SUPFAM" id="SSF46894">
    <property type="entry name" value="C-terminal effector domain of the bipartite response regulators"/>
    <property type="match status" value="1"/>
</dbReference>
<evidence type="ECO:0000313" key="9">
    <source>
        <dbReference type="Proteomes" id="UP000475214"/>
    </source>
</evidence>
<dbReference type="SMART" id="SM00448">
    <property type="entry name" value="REC"/>
    <property type="match status" value="1"/>
</dbReference>
<organism evidence="8 9">
    <name type="scientific">Phytoactinopolyspora halotolerans</name>
    <dbReference type="NCBI Taxonomy" id="1981512"/>
    <lineage>
        <taxon>Bacteria</taxon>
        <taxon>Bacillati</taxon>
        <taxon>Actinomycetota</taxon>
        <taxon>Actinomycetes</taxon>
        <taxon>Jiangellales</taxon>
        <taxon>Jiangellaceae</taxon>
        <taxon>Phytoactinopolyspora</taxon>
    </lineage>
</organism>
<dbReference type="InterPro" id="IPR001789">
    <property type="entry name" value="Sig_transdc_resp-reg_receiver"/>
</dbReference>
<dbReference type="PROSITE" id="PS50043">
    <property type="entry name" value="HTH_LUXR_2"/>
    <property type="match status" value="1"/>
</dbReference>
<dbReference type="PANTHER" id="PTHR43214">
    <property type="entry name" value="TWO-COMPONENT RESPONSE REGULATOR"/>
    <property type="match status" value="1"/>
</dbReference>
<sequence length="242" mass="26119">MPGTPAISAANQYTPCVTDAARTIRLVVADDVLLVREGIQRVLDTYPDIDVVAAVGDLGALLDAVSEHRPDVVITDIRMPPDFSDEGIQAAARLYTDSPETGVVVLSQYAEPEYAVKLLERGSKRRAYLLKERVSEPDQLAGAVREVAAGGSVIDPRVVEILVSRAKPETDPLAGLTPRERQVLEQIAQGKSNAGVAAHLYLTERAVEKHINSLFAKLGVGNEPDVHRRVAAVLLYLSTIQP</sequence>
<dbReference type="CDD" id="cd06170">
    <property type="entry name" value="LuxR_C_like"/>
    <property type="match status" value="1"/>
</dbReference>
<dbReference type="SUPFAM" id="SSF52172">
    <property type="entry name" value="CheY-like"/>
    <property type="match status" value="1"/>
</dbReference>